<feature type="transmembrane region" description="Helical" evidence="7">
    <location>
        <begin position="167"/>
        <end position="189"/>
    </location>
</feature>
<reference evidence="9" key="1">
    <citation type="journal article" date="2014" name="Int. J. Syst. Evol. Microbiol.">
        <title>Complete genome sequence of Corynebacterium casei LMG S-19264T (=DSM 44701T), isolated from a smear-ripened cheese.</title>
        <authorList>
            <consortium name="US DOE Joint Genome Institute (JGI-PGF)"/>
            <person name="Walter F."/>
            <person name="Albersmeier A."/>
            <person name="Kalinowski J."/>
            <person name="Ruckert C."/>
        </authorList>
    </citation>
    <scope>NUCLEOTIDE SEQUENCE</scope>
    <source>
        <strain evidence="9">CGMCC 4.7308</strain>
    </source>
</reference>
<feature type="transmembrane region" description="Helical" evidence="7">
    <location>
        <begin position="127"/>
        <end position="147"/>
    </location>
</feature>
<feature type="transmembrane region" description="Helical" evidence="7">
    <location>
        <begin position="32"/>
        <end position="51"/>
    </location>
</feature>
<protein>
    <submittedName>
        <fullName evidence="9">Transporter integral membrane protein</fullName>
    </submittedName>
</protein>
<feature type="transmembrane region" description="Helical" evidence="7">
    <location>
        <begin position="232"/>
        <end position="257"/>
    </location>
</feature>
<dbReference type="PANTHER" id="PTHR30193">
    <property type="entry name" value="ABC TRANSPORTER PERMEASE PROTEIN"/>
    <property type="match status" value="1"/>
</dbReference>
<organism evidence="9 10">
    <name type="scientific">Nakamurella endophytica</name>
    <dbReference type="NCBI Taxonomy" id="1748367"/>
    <lineage>
        <taxon>Bacteria</taxon>
        <taxon>Bacillati</taxon>
        <taxon>Actinomycetota</taxon>
        <taxon>Actinomycetes</taxon>
        <taxon>Nakamurellales</taxon>
        <taxon>Nakamurellaceae</taxon>
        <taxon>Nakamurella</taxon>
    </lineage>
</organism>
<keyword evidence="3" id="KW-1003">Cell membrane</keyword>
<evidence type="ECO:0000313" key="9">
    <source>
        <dbReference type="EMBL" id="GGM13828.1"/>
    </source>
</evidence>
<evidence type="ECO:0000259" key="8">
    <source>
        <dbReference type="PROSITE" id="PS50928"/>
    </source>
</evidence>
<evidence type="ECO:0000256" key="6">
    <source>
        <dbReference type="ARBA" id="ARBA00023136"/>
    </source>
</evidence>
<keyword evidence="10" id="KW-1185">Reference proteome</keyword>
<dbReference type="CDD" id="cd06261">
    <property type="entry name" value="TM_PBP2"/>
    <property type="match status" value="1"/>
</dbReference>
<dbReference type="GO" id="GO:0005886">
    <property type="term" value="C:plasma membrane"/>
    <property type="evidence" value="ECO:0007669"/>
    <property type="project" value="UniProtKB-SubCell"/>
</dbReference>
<accession>A0A917T7S3</accession>
<dbReference type="InterPro" id="IPR035906">
    <property type="entry name" value="MetI-like_sf"/>
</dbReference>
<dbReference type="Proteomes" id="UP000655208">
    <property type="component" value="Unassembled WGS sequence"/>
</dbReference>
<dbReference type="EMBL" id="BMNA01000012">
    <property type="protein sequence ID" value="GGM13828.1"/>
    <property type="molecule type" value="Genomic_DNA"/>
</dbReference>
<dbReference type="PROSITE" id="PS50928">
    <property type="entry name" value="ABC_TM1"/>
    <property type="match status" value="1"/>
</dbReference>
<evidence type="ECO:0000256" key="5">
    <source>
        <dbReference type="ARBA" id="ARBA00022989"/>
    </source>
</evidence>
<dbReference type="PANTHER" id="PTHR30193:SF44">
    <property type="entry name" value="LACTOSE TRANSPORT SYSTEM PERMEASE PROTEIN LACF"/>
    <property type="match status" value="1"/>
</dbReference>
<evidence type="ECO:0000256" key="4">
    <source>
        <dbReference type="ARBA" id="ARBA00022692"/>
    </source>
</evidence>
<keyword evidence="5 7" id="KW-1133">Transmembrane helix</keyword>
<name>A0A917T7S3_9ACTN</name>
<dbReference type="InterPro" id="IPR051393">
    <property type="entry name" value="ABC_transporter_permease"/>
</dbReference>
<keyword evidence="2 7" id="KW-0813">Transport</keyword>
<sequence length="313" mass="34054">MTSAMTLSAPPTPPPRGAGRFQRWLYRSGSGLFLLLPAAVPILLLSVFPLVRGIYLGFTDARAGYRVTTNFVGFDQFAKLAHNALFWQSFRIGLVWAVSVTVLQFLAALGLALLLNADLRLRWLARTLALVPWAMPPVIVAIMWRLLLDPTVGSLNESIRLLHLGEGTLNLLGQANSALPTVIVIGVWVGMPQTTVTLLAGLQSISPTLHEAAAVDGAGTWRRFVSVTLPQLYPIIAAITSLDFIWNFNSFGLVYVLTAGGPGGNTMLPMLFAYHEAFGYGNFGYASAMADVMVVLILLIMLAYLPSRLRRSR</sequence>
<comment type="caution">
    <text evidence="9">The sequence shown here is derived from an EMBL/GenBank/DDBJ whole genome shotgun (WGS) entry which is preliminary data.</text>
</comment>
<evidence type="ECO:0000313" key="10">
    <source>
        <dbReference type="Proteomes" id="UP000655208"/>
    </source>
</evidence>
<evidence type="ECO:0000256" key="3">
    <source>
        <dbReference type="ARBA" id="ARBA00022475"/>
    </source>
</evidence>
<comment type="subcellular location">
    <subcellularLocation>
        <location evidence="1 7">Cell membrane</location>
        <topology evidence="1 7">Multi-pass membrane protein</topology>
    </subcellularLocation>
</comment>
<dbReference type="SUPFAM" id="SSF161098">
    <property type="entry name" value="MetI-like"/>
    <property type="match status" value="1"/>
</dbReference>
<dbReference type="GO" id="GO:0055085">
    <property type="term" value="P:transmembrane transport"/>
    <property type="evidence" value="ECO:0007669"/>
    <property type="project" value="InterPro"/>
</dbReference>
<reference evidence="9" key="2">
    <citation type="submission" date="2020-09" db="EMBL/GenBank/DDBJ databases">
        <authorList>
            <person name="Sun Q."/>
            <person name="Zhou Y."/>
        </authorList>
    </citation>
    <scope>NUCLEOTIDE SEQUENCE</scope>
    <source>
        <strain evidence="9">CGMCC 4.7308</strain>
    </source>
</reference>
<gene>
    <name evidence="9" type="ORF">GCM10011594_37150</name>
</gene>
<dbReference type="RefSeq" id="WP_229674621.1">
    <property type="nucleotide sequence ID" value="NZ_BMNA01000012.1"/>
</dbReference>
<feature type="transmembrane region" description="Helical" evidence="7">
    <location>
        <begin position="277"/>
        <end position="305"/>
    </location>
</feature>
<feature type="domain" description="ABC transmembrane type-1" evidence="8">
    <location>
        <begin position="90"/>
        <end position="304"/>
    </location>
</feature>
<feature type="transmembrane region" description="Helical" evidence="7">
    <location>
        <begin position="94"/>
        <end position="115"/>
    </location>
</feature>
<evidence type="ECO:0000256" key="1">
    <source>
        <dbReference type="ARBA" id="ARBA00004651"/>
    </source>
</evidence>
<dbReference type="AlphaFoldDB" id="A0A917T7S3"/>
<comment type="similarity">
    <text evidence="7">Belongs to the binding-protein-dependent transport system permease family.</text>
</comment>
<dbReference type="Gene3D" id="1.10.3720.10">
    <property type="entry name" value="MetI-like"/>
    <property type="match status" value="1"/>
</dbReference>
<proteinExistence type="inferred from homology"/>
<evidence type="ECO:0000256" key="2">
    <source>
        <dbReference type="ARBA" id="ARBA00022448"/>
    </source>
</evidence>
<evidence type="ECO:0000256" key="7">
    <source>
        <dbReference type="RuleBase" id="RU363032"/>
    </source>
</evidence>
<dbReference type="Pfam" id="PF00528">
    <property type="entry name" value="BPD_transp_1"/>
    <property type="match status" value="1"/>
</dbReference>
<dbReference type="InterPro" id="IPR000515">
    <property type="entry name" value="MetI-like"/>
</dbReference>
<keyword evidence="4 7" id="KW-0812">Transmembrane</keyword>
<keyword evidence="6 7" id="KW-0472">Membrane</keyword>